<dbReference type="AlphaFoldDB" id="A0AAV5SV37"/>
<evidence type="ECO:0008006" key="3">
    <source>
        <dbReference type="Google" id="ProtNLM"/>
    </source>
</evidence>
<proteinExistence type="predicted"/>
<feature type="non-terminal residue" evidence="1">
    <location>
        <position position="98"/>
    </location>
</feature>
<keyword evidence="2" id="KW-1185">Reference proteome</keyword>
<name>A0AAV5SV37_9BILA</name>
<dbReference type="Proteomes" id="UP001432027">
    <property type="component" value="Unassembled WGS sequence"/>
</dbReference>
<accession>A0AAV5SV37</accession>
<gene>
    <name evidence="1" type="ORF">PENTCL1PPCAC_5566</name>
</gene>
<reference evidence="1" key="1">
    <citation type="submission" date="2023-10" db="EMBL/GenBank/DDBJ databases">
        <title>Genome assembly of Pristionchus species.</title>
        <authorList>
            <person name="Yoshida K."/>
            <person name="Sommer R.J."/>
        </authorList>
    </citation>
    <scope>NUCLEOTIDE SEQUENCE</scope>
    <source>
        <strain evidence="1">RS0144</strain>
    </source>
</reference>
<evidence type="ECO:0000313" key="2">
    <source>
        <dbReference type="Proteomes" id="UP001432027"/>
    </source>
</evidence>
<comment type="caution">
    <text evidence="1">The sequence shown here is derived from an EMBL/GenBank/DDBJ whole genome shotgun (WGS) entry which is preliminary data.</text>
</comment>
<dbReference type="EMBL" id="BTSX01000002">
    <property type="protein sequence ID" value="GMS83391.1"/>
    <property type="molecule type" value="Genomic_DNA"/>
</dbReference>
<evidence type="ECO:0000313" key="1">
    <source>
        <dbReference type="EMBL" id="GMS83391.1"/>
    </source>
</evidence>
<organism evidence="1 2">
    <name type="scientific">Pristionchus entomophagus</name>
    <dbReference type="NCBI Taxonomy" id="358040"/>
    <lineage>
        <taxon>Eukaryota</taxon>
        <taxon>Metazoa</taxon>
        <taxon>Ecdysozoa</taxon>
        <taxon>Nematoda</taxon>
        <taxon>Chromadorea</taxon>
        <taxon>Rhabditida</taxon>
        <taxon>Rhabditina</taxon>
        <taxon>Diplogasteromorpha</taxon>
        <taxon>Diplogasteroidea</taxon>
        <taxon>Neodiplogasteridae</taxon>
        <taxon>Pristionchus</taxon>
    </lineage>
</organism>
<protein>
    <recommendedName>
        <fullName evidence="3">Ribosomal protein</fullName>
    </recommendedName>
</protein>
<sequence length="98" mass="11745">HTPWSSGFTMKECVSTMMNRRAKPSRTKLMRSNSCQRKDIEWRNAQKVNMILLCGRYSKTPKEILQLTRHGPQVELEFLALKCIVKFSQWRDKYYFKK</sequence>
<feature type="non-terminal residue" evidence="1">
    <location>
        <position position="1"/>
    </location>
</feature>